<feature type="domain" description="EAL" evidence="2">
    <location>
        <begin position="318"/>
        <end position="572"/>
    </location>
</feature>
<sequence length="587" mass="66788">MDDNPVEHQNTPDSDRKTDLERRLKIASIVFERSHDAIVITDHANTIMDVNPAFTRITGYTREQALGRDPGMLSSGRQGPEFYRAMWRAINEQNFWRGEIWNRRRNGQEYAEFLTITRVHLDQPGEWYHVATFSDITALKNHAEELERAANYDALTGLPNRQLLISRLEREMEHTDLNHQPMAVCYLDLDGFKTINDQLGQSLGDRTLATIADKLRLAIRSDDTVARVGGDEFVLLLRNVEDDRVYQRILNAVRQSLSVGPANASITASMGITVYPQDASSAERLIRHADQAMYSAKEKGRNNFHFFDPTLDEHVQQRRQQLTDLTRALRQDEFELHFQPQVSLTEGAVVGMEALVRWRHPQLGLLSPGRFLPYLEGSHLEERFGQWVLRHALAQQRAWLRDGYPLGVSINISAAHLLAPGFASFLRRYLDDHDDLDPALITVEILESTALDDMHQASQVIDECRQLGIKVALDDFGTGFSSLSYFRSLAVDIIKIDRSFILSMLENESDRAIVESVIYMAQRFNRTVLAEGVETQRHAEALTTLGCDLIQGFGVARPMPAGEVCNWVRQWQDHHRLPVPPFVQGGQ</sequence>
<dbReference type="SMART" id="SM00267">
    <property type="entry name" value="GGDEF"/>
    <property type="match status" value="1"/>
</dbReference>
<dbReference type="InterPro" id="IPR029787">
    <property type="entry name" value="Nucleotide_cyclase"/>
</dbReference>
<dbReference type="InterPro" id="IPR052155">
    <property type="entry name" value="Biofilm_reg_signaling"/>
</dbReference>
<dbReference type="SMART" id="SM00052">
    <property type="entry name" value="EAL"/>
    <property type="match status" value="1"/>
</dbReference>
<feature type="domain" description="GGDEF" evidence="3">
    <location>
        <begin position="180"/>
        <end position="309"/>
    </location>
</feature>
<dbReference type="PROSITE" id="PS50112">
    <property type="entry name" value="PAS"/>
    <property type="match status" value="1"/>
</dbReference>
<dbReference type="Proteomes" id="UP001595798">
    <property type="component" value="Unassembled WGS sequence"/>
</dbReference>
<dbReference type="Gene3D" id="3.30.450.20">
    <property type="entry name" value="PAS domain"/>
    <property type="match status" value="1"/>
</dbReference>
<dbReference type="PANTHER" id="PTHR44757">
    <property type="entry name" value="DIGUANYLATE CYCLASE DGCP"/>
    <property type="match status" value="1"/>
</dbReference>
<dbReference type="Pfam" id="PF00990">
    <property type="entry name" value="GGDEF"/>
    <property type="match status" value="1"/>
</dbReference>
<protein>
    <submittedName>
        <fullName evidence="4">Bifunctional diguanylate cyclase/phosphodiesterase</fullName>
    </submittedName>
</protein>
<evidence type="ECO:0000259" key="2">
    <source>
        <dbReference type="PROSITE" id="PS50883"/>
    </source>
</evidence>
<dbReference type="PROSITE" id="PS50887">
    <property type="entry name" value="GGDEF"/>
    <property type="match status" value="1"/>
</dbReference>
<dbReference type="NCBIfam" id="TIGR00254">
    <property type="entry name" value="GGDEF"/>
    <property type="match status" value="1"/>
</dbReference>
<dbReference type="Pfam" id="PF13426">
    <property type="entry name" value="PAS_9"/>
    <property type="match status" value="1"/>
</dbReference>
<dbReference type="CDD" id="cd01949">
    <property type="entry name" value="GGDEF"/>
    <property type="match status" value="1"/>
</dbReference>
<dbReference type="PANTHER" id="PTHR44757:SF2">
    <property type="entry name" value="BIOFILM ARCHITECTURE MAINTENANCE PROTEIN MBAA"/>
    <property type="match status" value="1"/>
</dbReference>
<dbReference type="SUPFAM" id="SSF55073">
    <property type="entry name" value="Nucleotide cyclase"/>
    <property type="match status" value="1"/>
</dbReference>
<dbReference type="NCBIfam" id="TIGR00229">
    <property type="entry name" value="sensory_box"/>
    <property type="match status" value="1"/>
</dbReference>
<feature type="domain" description="PAS" evidence="1">
    <location>
        <begin position="30"/>
        <end position="68"/>
    </location>
</feature>
<dbReference type="InterPro" id="IPR000160">
    <property type="entry name" value="GGDEF_dom"/>
</dbReference>
<dbReference type="Gene3D" id="3.30.70.270">
    <property type="match status" value="1"/>
</dbReference>
<dbReference type="RefSeq" id="WP_379887700.1">
    <property type="nucleotide sequence ID" value="NZ_JBHSDI010000015.1"/>
</dbReference>
<dbReference type="InterPro" id="IPR043128">
    <property type="entry name" value="Rev_trsase/Diguanyl_cyclase"/>
</dbReference>
<dbReference type="PROSITE" id="PS50883">
    <property type="entry name" value="EAL"/>
    <property type="match status" value="1"/>
</dbReference>
<dbReference type="Gene3D" id="3.20.20.450">
    <property type="entry name" value="EAL domain"/>
    <property type="match status" value="1"/>
</dbReference>
<organism evidence="4 5">
    <name type="scientific">Marinobacter lacisalsi</name>
    <dbReference type="NCBI Taxonomy" id="475979"/>
    <lineage>
        <taxon>Bacteria</taxon>
        <taxon>Pseudomonadati</taxon>
        <taxon>Pseudomonadota</taxon>
        <taxon>Gammaproteobacteria</taxon>
        <taxon>Pseudomonadales</taxon>
        <taxon>Marinobacteraceae</taxon>
        <taxon>Marinobacter</taxon>
    </lineage>
</organism>
<accession>A0ABV8QHD7</accession>
<evidence type="ECO:0000313" key="5">
    <source>
        <dbReference type="Proteomes" id="UP001595798"/>
    </source>
</evidence>
<dbReference type="CDD" id="cd00130">
    <property type="entry name" value="PAS"/>
    <property type="match status" value="1"/>
</dbReference>
<dbReference type="InterPro" id="IPR035919">
    <property type="entry name" value="EAL_sf"/>
</dbReference>
<evidence type="ECO:0000259" key="1">
    <source>
        <dbReference type="PROSITE" id="PS50112"/>
    </source>
</evidence>
<dbReference type="SUPFAM" id="SSF55785">
    <property type="entry name" value="PYP-like sensor domain (PAS domain)"/>
    <property type="match status" value="1"/>
</dbReference>
<dbReference type="Pfam" id="PF00563">
    <property type="entry name" value="EAL"/>
    <property type="match status" value="1"/>
</dbReference>
<dbReference type="SUPFAM" id="SSF141868">
    <property type="entry name" value="EAL domain-like"/>
    <property type="match status" value="1"/>
</dbReference>
<gene>
    <name evidence="4" type="ORF">ACFOZ5_12265</name>
</gene>
<reference evidence="5" key="1">
    <citation type="journal article" date="2019" name="Int. J. Syst. Evol. Microbiol.">
        <title>The Global Catalogue of Microorganisms (GCM) 10K type strain sequencing project: providing services to taxonomists for standard genome sequencing and annotation.</title>
        <authorList>
            <consortium name="The Broad Institute Genomics Platform"/>
            <consortium name="The Broad Institute Genome Sequencing Center for Infectious Disease"/>
            <person name="Wu L."/>
            <person name="Ma J."/>
        </authorList>
    </citation>
    <scope>NUCLEOTIDE SEQUENCE [LARGE SCALE GENOMIC DNA]</scope>
    <source>
        <strain evidence="5">CECT 7297</strain>
    </source>
</reference>
<dbReference type="SMART" id="SM00091">
    <property type="entry name" value="PAS"/>
    <property type="match status" value="1"/>
</dbReference>
<dbReference type="InterPro" id="IPR001633">
    <property type="entry name" value="EAL_dom"/>
</dbReference>
<dbReference type="InterPro" id="IPR000014">
    <property type="entry name" value="PAS"/>
</dbReference>
<dbReference type="CDD" id="cd01948">
    <property type="entry name" value="EAL"/>
    <property type="match status" value="1"/>
</dbReference>
<evidence type="ECO:0000313" key="4">
    <source>
        <dbReference type="EMBL" id="MFC4259805.1"/>
    </source>
</evidence>
<name>A0ABV8QHD7_9GAMM</name>
<evidence type="ECO:0000259" key="3">
    <source>
        <dbReference type="PROSITE" id="PS50887"/>
    </source>
</evidence>
<dbReference type="InterPro" id="IPR035965">
    <property type="entry name" value="PAS-like_dom_sf"/>
</dbReference>
<dbReference type="EMBL" id="JBHSDI010000015">
    <property type="protein sequence ID" value="MFC4259805.1"/>
    <property type="molecule type" value="Genomic_DNA"/>
</dbReference>
<comment type="caution">
    <text evidence="4">The sequence shown here is derived from an EMBL/GenBank/DDBJ whole genome shotgun (WGS) entry which is preliminary data.</text>
</comment>
<proteinExistence type="predicted"/>
<keyword evidence="5" id="KW-1185">Reference proteome</keyword>